<evidence type="ECO:0000313" key="3">
    <source>
        <dbReference type="Proteomes" id="UP001295684"/>
    </source>
</evidence>
<feature type="region of interest" description="Disordered" evidence="1">
    <location>
        <begin position="60"/>
        <end position="84"/>
    </location>
</feature>
<keyword evidence="3" id="KW-1185">Reference proteome</keyword>
<feature type="compositionally biased region" description="Polar residues" evidence="1">
    <location>
        <begin position="280"/>
        <end position="294"/>
    </location>
</feature>
<dbReference type="Proteomes" id="UP001295684">
    <property type="component" value="Unassembled WGS sequence"/>
</dbReference>
<protein>
    <submittedName>
        <fullName evidence="2">Uncharacterized protein</fullName>
    </submittedName>
</protein>
<feature type="compositionally biased region" description="Polar residues" evidence="1">
    <location>
        <begin position="72"/>
        <end position="84"/>
    </location>
</feature>
<proteinExistence type="predicted"/>
<dbReference type="AlphaFoldDB" id="A0AAD1X423"/>
<dbReference type="EMBL" id="CAMPGE010003455">
    <property type="protein sequence ID" value="CAI2362293.1"/>
    <property type="molecule type" value="Genomic_DNA"/>
</dbReference>
<comment type="caution">
    <text evidence="2">The sequence shown here is derived from an EMBL/GenBank/DDBJ whole genome shotgun (WGS) entry which is preliminary data.</text>
</comment>
<gene>
    <name evidence="2" type="ORF">ECRASSUSDP1_LOCUS3615</name>
</gene>
<evidence type="ECO:0000313" key="2">
    <source>
        <dbReference type="EMBL" id="CAI2362293.1"/>
    </source>
</evidence>
<feature type="region of interest" description="Disordered" evidence="1">
    <location>
        <begin position="280"/>
        <end position="305"/>
    </location>
</feature>
<accession>A0AAD1X423</accession>
<organism evidence="2 3">
    <name type="scientific">Euplotes crassus</name>
    <dbReference type="NCBI Taxonomy" id="5936"/>
    <lineage>
        <taxon>Eukaryota</taxon>
        <taxon>Sar</taxon>
        <taxon>Alveolata</taxon>
        <taxon>Ciliophora</taxon>
        <taxon>Intramacronucleata</taxon>
        <taxon>Spirotrichea</taxon>
        <taxon>Hypotrichia</taxon>
        <taxon>Euplotida</taxon>
        <taxon>Euplotidae</taxon>
        <taxon>Moneuplotes</taxon>
    </lineage>
</organism>
<reference evidence="2" key="1">
    <citation type="submission" date="2023-07" db="EMBL/GenBank/DDBJ databases">
        <authorList>
            <consortium name="AG Swart"/>
            <person name="Singh M."/>
            <person name="Singh A."/>
            <person name="Seah K."/>
            <person name="Emmerich C."/>
        </authorList>
    </citation>
    <scope>NUCLEOTIDE SEQUENCE</scope>
    <source>
        <strain evidence="2">DP1</strain>
    </source>
</reference>
<feature type="compositionally biased region" description="Basic residues" evidence="1">
    <location>
        <begin position="60"/>
        <end position="71"/>
    </location>
</feature>
<name>A0AAD1X423_EUPCR</name>
<evidence type="ECO:0000256" key="1">
    <source>
        <dbReference type="SAM" id="MobiDB-lite"/>
    </source>
</evidence>
<sequence length="355" mass="41151">MIDFDNVMEGYISFGGDKDKPFFREPSHKGNWERVYNHIYHTKDNIIDQQKYMKVCRKRQKRGKDARKRIKSPQNRLSLPGSPSANKLRLSLQDMYFPSRRSNLNRSVQEANDRIDKKLIGSMFLNIMKKIHQERKPNPRSKLSQLKIDAEHFRNSSLKEISMLQKHIHGQINGKGRRKNKRNLKTQLYHNDRSGERINQSLGPIGKTIDESLGVLSSGKKIGSIERIKNNRNRENLKSMNISFHLNSENLSVSSNTDDEPKIHLNKPSLKVSRKVFSKSKNQNNLTSHQNPIYSLSPPKSHPNPYSKSKLFNILHKKSFISPQPVPIRCSRLYKSPKPPLKIPKTTHNPHIFLS</sequence>